<evidence type="ECO:0000313" key="1">
    <source>
        <dbReference type="EMBL" id="CAJ1071686.1"/>
    </source>
</evidence>
<reference evidence="1" key="1">
    <citation type="submission" date="2023-08" db="EMBL/GenBank/DDBJ databases">
        <authorList>
            <person name="Alioto T."/>
            <person name="Alioto T."/>
            <person name="Gomez Garrido J."/>
        </authorList>
    </citation>
    <scope>NUCLEOTIDE SEQUENCE</scope>
</reference>
<name>A0AAV1GFV7_XYRNO</name>
<dbReference type="InterPro" id="IPR013083">
    <property type="entry name" value="Znf_RING/FYVE/PHD"/>
</dbReference>
<dbReference type="Gene3D" id="3.30.40.10">
    <property type="entry name" value="Zinc/RING finger domain, C3HC4 (zinc finger)"/>
    <property type="match status" value="1"/>
</dbReference>
<keyword evidence="2" id="KW-1185">Reference proteome</keyword>
<evidence type="ECO:0000313" key="2">
    <source>
        <dbReference type="Proteomes" id="UP001178508"/>
    </source>
</evidence>
<dbReference type="EMBL" id="OY660877">
    <property type="protein sequence ID" value="CAJ1071686.1"/>
    <property type="molecule type" value="Genomic_DNA"/>
</dbReference>
<organism evidence="1 2">
    <name type="scientific">Xyrichtys novacula</name>
    <name type="common">Pearly razorfish</name>
    <name type="synonym">Hemipteronotus novacula</name>
    <dbReference type="NCBI Taxonomy" id="13765"/>
    <lineage>
        <taxon>Eukaryota</taxon>
        <taxon>Metazoa</taxon>
        <taxon>Chordata</taxon>
        <taxon>Craniata</taxon>
        <taxon>Vertebrata</taxon>
        <taxon>Euteleostomi</taxon>
        <taxon>Actinopterygii</taxon>
        <taxon>Neopterygii</taxon>
        <taxon>Teleostei</taxon>
        <taxon>Neoteleostei</taxon>
        <taxon>Acanthomorphata</taxon>
        <taxon>Eupercaria</taxon>
        <taxon>Labriformes</taxon>
        <taxon>Labridae</taxon>
        <taxon>Xyrichtys</taxon>
    </lineage>
</organism>
<sequence>MLMSAMYIVLDSQFDYSVHDMPVLRRWWCLLLLENHSLNSCGKIFAHWTEECKQLIAGKHTPVFRLKRKAEQQDIEETMTQTASDVRRMCMAESMQFCVYQTSDNTGERLLYPEVKLIKWVQCKTCRGWLHLDCAGMEMEPFDCGCEDSIEHPRYNIIYQGNIVSVKNTRLKG</sequence>
<dbReference type="AlphaFoldDB" id="A0AAV1GFV7"/>
<gene>
    <name evidence="1" type="ORF">XNOV1_A028498</name>
</gene>
<dbReference type="Proteomes" id="UP001178508">
    <property type="component" value="Chromosome 14"/>
</dbReference>
<protein>
    <submittedName>
        <fullName evidence="1">Uncharacterized protein LOC117250826</fullName>
    </submittedName>
</protein>
<accession>A0AAV1GFV7</accession>
<proteinExistence type="predicted"/>